<dbReference type="EMBL" id="JAVHUL010000016">
    <property type="protein sequence ID" value="MDQ7917431.1"/>
    <property type="molecule type" value="Genomic_DNA"/>
</dbReference>
<dbReference type="Pfam" id="PF25589">
    <property type="entry name" value="DUF7935"/>
    <property type="match status" value="1"/>
</dbReference>
<accession>A0ABU1A177</accession>
<gene>
    <name evidence="2" type="ORF">RBU60_07580</name>
</gene>
<reference evidence="2 3" key="1">
    <citation type="submission" date="2023-08" db="EMBL/GenBank/DDBJ databases">
        <title>Mesonia sp. MT50, isolated from deep-sea sediment of the Mariana Trench.</title>
        <authorList>
            <person name="Fu H."/>
        </authorList>
    </citation>
    <scope>NUCLEOTIDE SEQUENCE [LARGE SCALE GENOMIC DNA]</scope>
    <source>
        <strain evidence="2 3">MT50</strain>
    </source>
</reference>
<sequence length="173" mass="20446">MEEVNIIQLLFYLLPAVIVALVAYYFFNSYFKEEQKRRMYQLRAENSRQALPLRLQAIERMTLFLERIDPGSLIIRVKPYNEDQVDYENLLIKNIEQEFEHNLAQQVYVSIECWNAIRATKNATIALIRKANKMEEVNSPDKLRELILSQMVEKTSPSQTGIAYLKKEARDIW</sequence>
<protein>
    <submittedName>
        <fullName evidence="2">Uncharacterized protein</fullName>
    </submittedName>
</protein>
<dbReference type="Proteomes" id="UP001230915">
    <property type="component" value="Unassembled WGS sequence"/>
</dbReference>
<evidence type="ECO:0000313" key="2">
    <source>
        <dbReference type="EMBL" id="MDQ7917431.1"/>
    </source>
</evidence>
<keyword evidence="1" id="KW-1133">Transmembrane helix</keyword>
<keyword evidence="1" id="KW-0812">Transmembrane</keyword>
<comment type="caution">
    <text evidence="2">The sequence shown here is derived from an EMBL/GenBank/DDBJ whole genome shotgun (WGS) entry which is preliminary data.</text>
</comment>
<proteinExistence type="predicted"/>
<evidence type="ECO:0000256" key="1">
    <source>
        <dbReference type="SAM" id="Phobius"/>
    </source>
</evidence>
<dbReference type="RefSeq" id="WP_308864173.1">
    <property type="nucleotide sequence ID" value="NZ_JAVHUL010000016.1"/>
</dbReference>
<feature type="transmembrane region" description="Helical" evidence="1">
    <location>
        <begin position="6"/>
        <end position="27"/>
    </location>
</feature>
<keyword evidence="1" id="KW-0472">Membrane</keyword>
<keyword evidence="3" id="KW-1185">Reference proteome</keyword>
<dbReference type="InterPro" id="IPR057695">
    <property type="entry name" value="DUF7935"/>
</dbReference>
<name>A0ABU1A177_9FLAO</name>
<organism evidence="2 3">
    <name type="scientific">Mesonia profundi</name>
    <dbReference type="NCBI Taxonomy" id="3070998"/>
    <lineage>
        <taxon>Bacteria</taxon>
        <taxon>Pseudomonadati</taxon>
        <taxon>Bacteroidota</taxon>
        <taxon>Flavobacteriia</taxon>
        <taxon>Flavobacteriales</taxon>
        <taxon>Flavobacteriaceae</taxon>
        <taxon>Mesonia</taxon>
    </lineage>
</organism>
<evidence type="ECO:0000313" key="3">
    <source>
        <dbReference type="Proteomes" id="UP001230915"/>
    </source>
</evidence>